<dbReference type="EC" id="1.5.1.2" evidence="2"/>
<evidence type="ECO:0000313" key="5">
    <source>
        <dbReference type="EMBL" id="MBS9337252.1"/>
    </source>
</evidence>
<sequence length="258" mass="26202">MMKVGVVGLGHMGTALVQGMLRQDLLADLTVVAKTSNAKKAQALGIDSFTEQKDFVAADLDLLMLTVPAKATVSVLADLVAAGLPAKTVVLSAAAAVSSASLKTVAPQNAIYPFIPNIPVAVNAGTIALALSEAGEEEETTLVKGLLESLGDVLIVKEEQLSIAGVVGGCSPAFIDVLMDAMEDAAVSKGLDREKAAGLIASVVRGTAVLAQESDRSTADLKGQITSPGGTTIQGVLALDEHGFRHAVHAAILAADKG</sequence>
<dbReference type="Pfam" id="PF03807">
    <property type="entry name" value="F420_oxidored"/>
    <property type="match status" value="1"/>
</dbReference>
<dbReference type="Gene3D" id="3.40.50.720">
    <property type="entry name" value="NAD(P)-binding Rossmann-like Domain"/>
    <property type="match status" value="1"/>
</dbReference>
<organism evidence="5 6">
    <name type="scientific">Fructobacillus parabroussonetiae</name>
    <dbReference type="NCBI Taxonomy" id="2713174"/>
    <lineage>
        <taxon>Bacteria</taxon>
        <taxon>Bacillati</taxon>
        <taxon>Bacillota</taxon>
        <taxon>Bacilli</taxon>
        <taxon>Lactobacillales</taxon>
        <taxon>Lactobacillaceae</taxon>
        <taxon>Fructobacillus</taxon>
    </lineage>
</organism>
<dbReference type="PIRSF" id="PIRSF000193">
    <property type="entry name" value="Pyrrol-5-carb_rd"/>
    <property type="match status" value="1"/>
</dbReference>
<keyword evidence="2" id="KW-0560">Oxidoreductase</keyword>
<comment type="similarity">
    <text evidence="1 2">Belongs to the pyrroline-5-carboxylate reductase family.</text>
</comment>
<gene>
    <name evidence="2" type="primary">proC</name>
    <name evidence="5" type="ORF">G6R30_02070</name>
</gene>
<proteinExistence type="inferred from homology"/>
<keyword evidence="2" id="KW-0641">Proline biosynthesis</keyword>
<keyword evidence="2" id="KW-0521">NADP</keyword>
<keyword evidence="2" id="KW-0028">Amino-acid biosynthesis</keyword>
<evidence type="ECO:0000313" key="6">
    <source>
        <dbReference type="Proteomes" id="UP001519503"/>
    </source>
</evidence>
<dbReference type="PANTHER" id="PTHR11645:SF53">
    <property type="entry name" value="PYRROLINE-5-CARBOXYLATE REDUCTASE 3"/>
    <property type="match status" value="1"/>
</dbReference>
<evidence type="ECO:0000259" key="3">
    <source>
        <dbReference type="Pfam" id="PF03807"/>
    </source>
</evidence>
<feature type="domain" description="Pyrroline-5-carboxylate reductase dimerisation" evidence="4">
    <location>
        <begin position="158"/>
        <end position="255"/>
    </location>
</feature>
<comment type="pathway">
    <text evidence="2">Amino-acid biosynthesis; L-proline biosynthesis; L-proline from L-glutamate 5-semialdehyde: step 1/1.</text>
</comment>
<evidence type="ECO:0000256" key="2">
    <source>
        <dbReference type="HAMAP-Rule" id="MF_01925"/>
    </source>
</evidence>
<dbReference type="PANTHER" id="PTHR11645">
    <property type="entry name" value="PYRROLINE-5-CARBOXYLATE REDUCTASE"/>
    <property type="match status" value="1"/>
</dbReference>
<dbReference type="Proteomes" id="UP001519503">
    <property type="component" value="Unassembled WGS sequence"/>
</dbReference>
<dbReference type="Gene3D" id="1.10.3730.10">
    <property type="entry name" value="ProC C-terminal domain-like"/>
    <property type="match status" value="1"/>
</dbReference>
<dbReference type="SUPFAM" id="SSF48179">
    <property type="entry name" value="6-phosphogluconate dehydrogenase C-terminal domain-like"/>
    <property type="match status" value="1"/>
</dbReference>
<dbReference type="InterPro" id="IPR028939">
    <property type="entry name" value="P5C_Rdtase_cat_N"/>
</dbReference>
<dbReference type="Pfam" id="PF14748">
    <property type="entry name" value="P5CR_dimer"/>
    <property type="match status" value="1"/>
</dbReference>
<dbReference type="EMBL" id="JAAMFL010000003">
    <property type="protein sequence ID" value="MBS9337252.1"/>
    <property type="molecule type" value="Genomic_DNA"/>
</dbReference>
<keyword evidence="6" id="KW-1185">Reference proteome</keyword>
<dbReference type="InterPro" id="IPR008927">
    <property type="entry name" value="6-PGluconate_DH-like_C_sf"/>
</dbReference>
<comment type="catalytic activity">
    <reaction evidence="2">
        <text>L-proline + NADP(+) = (S)-1-pyrroline-5-carboxylate + NADPH + 2 H(+)</text>
        <dbReference type="Rhea" id="RHEA:14109"/>
        <dbReference type="ChEBI" id="CHEBI:15378"/>
        <dbReference type="ChEBI" id="CHEBI:17388"/>
        <dbReference type="ChEBI" id="CHEBI:57783"/>
        <dbReference type="ChEBI" id="CHEBI:58349"/>
        <dbReference type="ChEBI" id="CHEBI:60039"/>
        <dbReference type="EC" id="1.5.1.2"/>
    </reaction>
</comment>
<feature type="domain" description="Pyrroline-5-carboxylate reductase catalytic N-terminal" evidence="3">
    <location>
        <begin position="3"/>
        <end position="95"/>
    </location>
</feature>
<reference evidence="5 6" key="1">
    <citation type="submission" date="2020-02" db="EMBL/GenBank/DDBJ databases">
        <title>Fructobacillus sp. isolated from paper mulberry of Taiwan.</title>
        <authorList>
            <person name="Lin S.-T."/>
        </authorList>
    </citation>
    <scope>NUCLEOTIDE SEQUENCE [LARGE SCALE GENOMIC DNA]</scope>
    <source>
        <strain evidence="5 6">S1-1</strain>
    </source>
</reference>
<protein>
    <recommendedName>
        <fullName evidence="2">Pyrroline-5-carboxylate reductase</fullName>
        <shortName evidence="2">P5C reductase</shortName>
        <shortName evidence="2">P5CR</shortName>
        <ecNumber evidence="2">1.5.1.2</ecNumber>
    </recommendedName>
    <alternativeName>
        <fullName evidence="2">PCA reductase</fullName>
    </alternativeName>
</protein>
<keyword evidence="2" id="KW-0963">Cytoplasm</keyword>
<dbReference type="SUPFAM" id="SSF51735">
    <property type="entry name" value="NAD(P)-binding Rossmann-fold domains"/>
    <property type="match status" value="1"/>
</dbReference>
<dbReference type="InterPro" id="IPR029036">
    <property type="entry name" value="P5CR_dimer"/>
</dbReference>
<dbReference type="RefSeq" id="WP_213820992.1">
    <property type="nucleotide sequence ID" value="NZ_JAAMFL010000003.1"/>
</dbReference>
<comment type="subcellular location">
    <subcellularLocation>
        <location evidence="2">Cytoplasm</location>
    </subcellularLocation>
</comment>
<evidence type="ECO:0000256" key="1">
    <source>
        <dbReference type="ARBA" id="ARBA00005525"/>
    </source>
</evidence>
<evidence type="ECO:0000259" key="4">
    <source>
        <dbReference type="Pfam" id="PF14748"/>
    </source>
</evidence>
<comment type="function">
    <text evidence="2">Catalyzes the reduction of 1-pyrroline-5-carboxylate (PCA) to L-proline.</text>
</comment>
<dbReference type="HAMAP" id="MF_01925">
    <property type="entry name" value="P5C_reductase"/>
    <property type="match status" value="1"/>
</dbReference>
<dbReference type="InterPro" id="IPR036291">
    <property type="entry name" value="NAD(P)-bd_dom_sf"/>
</dbReference>
<accession>A0ABS5QWE9</accession>
<comment type="caution">
    <text evidence="5">The sequence shown here is derived from an EMBL/GenBank/DDBJ whole genome shotgun (WGS) entry which is preliminary data.</text>
</comment>
<dbReference type="InterPro" id="IPR000304">
    <property type="entry name" value="Pyrroline-COOH_reductase"/>
</dbReference>
<name>A0ABS5QWE9_9LACO</name>
<comment type="catalytic activity">
    <reaction evidence="2">
        <text>L-proline + NAD(+) = (S)-1-pyrroline-5-carboxylate + NADH + 2 H(+)</text>
        <dbReference type="Rhea" id="RHEA:14105"/>
        <dbReference type="ChEBI" id="CHEBI:15378"/>
        <dbReference type="ChEBI" id="CHEBI:17388"/>
        <dbReference type="ChEBI" id="CHEBI:57540"/>
        <dbReference type="ChEBI" id="CHEBI:57945"/>
        <dbReference type="ChEBI" id="CHEBI:60039"/>
        <dbReference type="EC" id="1.5.1.2"/>
    </reaction>
</comment>